<evidence type="ECO:0000256" key="1">
    <source>
        <dbReference type="ARBA" id="ARBA00022801"/>
    </source>
</evidence>
<dbReference type="Pfam" id="PF20434">
    <property type="entry name" value="BD-FAE"/>
    <property type="match status" value="1"/>
</dbReference>
<protein>
    <submittedName>
        <fullName evidence="3">Acetyl esterase/lipase</fullName>
    </submittedName>
</protein>
<dbReference type="InterPro" id="IPR050300">
    <property type="entry name" value="GDXG_lipolytic_enzyme"/>
</dbReference>
<dbReference type="EMBL" id="JAASRM010000001">
    <property type="protein sequence ID" value="NIK88870.1"/>
    <property type="molecule type" value="Genomic_DNA"/>
</dbReference>
<feature type="domain" description="BD-FAE-like" evidence="2">
    <location>
        <begin position="98"/>
        <end position="274"/>
    </location>
</feature>
<keyword evidence="4" id="KW-1185">Reference proteome</keyword>
<dbReference type="PANTHER" id="PTHR48081">
    <property type="entry name" value="AB HYDROLASE SUPERFAMILY PROTEIN C4A8.06C"/>
    <property type="match status" value="1"/>
</dbReference>
<organism evidence="3 4">
    <name type="scientific">Rhizomicrobium palustre</name>
    <dbReference type="NCBI Taxonomy" id="189966"/>
    <lineage>
        <taxon>Bacteria</taxon>
        <taxon>Pseudomonadati</taxon>
        <taxon>Pseudomonadota</taxon>
        <taxon>Alphaproteobacteria</taxon>
        <taxon>Micropepsales</taxon>
        <taxon>Micropepsaceae</taxon>
        <taxon>Rhizomicrobium</taxon>
    </lineage>
</organism>
<dbReference type="Proteomes" id="UP000570514">
    <property type="component" value="Unassembled WGS sequence"/>
</dbReference>
<reference evidence="3 4" key="1">
    <citation type="submission" date="2020-03" db="EMBL/GenBank/DDBJ databases">
        <title>Genomic Encyclopedia of Type Strains, Phase IV (KMG-IV): sequencing the most valuable type-strain genomes for metagenomic binning, comparative biology and taxonomic classification.</title>
        <authorList>
            <person name="Goeker M."/>
        </authorList>
    </citation>
    <scope>NUCLEOTIDE SEQUENCE [LARGE SCALE GENOMIC DNA]</scope>
    <source>
        <strain evidence="3 4">DSM 19867</strain>
    </source>
</reference>
<accession>A0A846N138</accession>
<gene>
    <name evidence="3" type="ORF">FHS83_002188</name>
</gene>
<dbReference type="AlphaFoldDB" id="A0A846N138"/>
<dbReference type="InterPro" id="IPR029058">
    <property type="entry name" value="AB_hydrolase_fold"/>
</dbReference>
<evidence type="ECO:0000313" key="4">
    <source>
        <dbReference type="Proteomes" id="UP000570514"/>
    </source>
</evidence>
<comment type="caution">
    <text evidence="3">The sequence shown here is derived from an EMBL/GenBank/DDBJ whole genome shotgun (WGS) entry which is preliminary data.</text>
</comment>
<sequence length="333" mass="35532">MKRRTVLGQMVLGAVATAALSTQKAKAEAMNASGALSTDPTETIPLWPGTPPGGEGVSLPNEIVERSTDINAFHDRFVHKVGTPLLTVFRPERPDGSAILMAPGGGYVREVLDKEGFETARYFNKAGITVFVLRYRLPAEGWKNGADVPLQDAQRALRLIRAHADHYGLDVKRIGVMGFSAGGHVAASLATRFAEKVYAPIDSADALDARPDFAGLMYPVITMSAAAHMGSRKALIGDAPSAETIAHYSCEMRVAADTAPSFIAFAQDDTAVPPIGNSVAMYLSLANAKVPVEMHAFQEGGHGFGIRQAQGKTCAAWPELFLTWARRGGWVKG</sequence>
<dbReference type="PANTHER" id="PTHR48081:SF6">
    <property type="entry name" value="PEPTIDASE S9 PROLYL OLIGOPEPTIDASE CATALYTIC DOMAIN-CONTAINING PROTEIN"/>
    <property type="match status" value="1"/>
</dbReference>
<dbReference type="Gene3D" id="3.40.50.1820">
    <property type="entry name" value="alpha/beta hydrolase"/>
    <property type="match status" value="1"/>
</dbReference>
<name>A0A846N138_9PROT</name>
<keyword evidence="1" id="KW-0378">Hydrolase</keyword>
<evidence type="ECO:0000313" key="3">
    <source>
        <dbReference type="EMBL" id="NIK88870.1"/>
    </source>
</evidence>
<dbReference type="RefSeq" id="WP_167083005.1">
    <property type="nucleotide sequence ID" value="NZ_BAAADC010000001.1"/>
</dbReference>
<dbReference type="InterPro" id="IPR049492">
    <property type="entry name" value="BD-FAE-like_dom"/>
</dbReference>
<proteinExistence type="predicted"/>
<dbReference type="SUPFAM" id="SSF53474">
    <property type="entry name" value="alpha/beta-Hydrolases"/>
    <property type="match status" value="1"/>
</dbReference>
<dbReference type="GO" id="GO:0016787">
    <property type="term" value="F:hydrolase activity"/>
    <property type="evidence" value="ECO:0007669"/>
    <property type="project" value="UniProtKB-KW"/>
</dbReference>
<evidence type="ECO:0000259" key="2">
    <source>
        <dbReference type="Pfam" id="PF20434"/>
    </source>
</evidence>